<feature type="compositionally biased region" description="Low complexity" evidence="1">
    <location>
        <begin position="541"/>
        <end position="551"/>
    </location>
</feature>
<dbReference type="GeneID" id="37013124"/>
<organism evidence="2 3">
    <name type="scientific">Pseudomicrostroma glucosiphilum</name>
    <dbReference type="NCBI Taxonomy" id="1684307"/>
    <lineage>
        <taxon>Eukaryota</taxon>
        <taxon>Fungi</taxon>
        <taxon>Dikarya</taxon>
        <taxon>Basidiomycota</taxon>
        <taxon>Ustilaginomycotina</taxon>
        <taxon>Exobasidiomycetes</taxon>
        <taxon>Microstromatales</taxon>
        <taxon>Microstromatales incertae sedis</taxon>
        <taxon>Pseudomicrostroma</taxon>
    </lineage>
</organism>
<feature type="compositionally biased region" description="Pro residues" evidence="1">
    <location>
        <begin position="514"/>
        <end position="528"/>
    </location>
</feature>
<name>A0A316UF46_9BASI</name>
<accession>A0A316UF46</accession>
<feature type="compositionally biased region" description="Basic and acidic residues" evidence="1">
    <location>
        <begin position="253"/>
        <end position="273"/>
    </location>
</feature>
<proteinExistence type="predicted"/>
<feature type="region of interest" description="Disordered" evidence="1">
    <location>
        <begin position="1"/>
        <end position="57"/>
    </location>
</feature>
<feature type="compositionally biased region" description="Polar residues" evidence="1">
    <location>
        <begin position="485"/>
        <end position="494"/>
    </location>
</feature>
<feature type="compositionally biased region" description="Basic and acidic residues" evidence="1">
    <location>
        <begin position="364"/>
        <end position="374"/>
    </location>
</feature>
<feature type="region of interest" description="Disordered" evidence="1">
    <location>
        <begin position="177"/>
        <end position="214"/>
    </location>
</feature>
<dbReference type="OrthoDB" id="3366194at2759"/>
<feature type="compositionally biased region" description="Pro residues" evidence="1">
    <location>
        <begin position="39"/>
        <end position="48"/>
    </location>
</feature>
<dbReference type="Proteomes" id="UP000245942">
    <property type="component" value="Unassembled WGS sequence"/>
</dbReference>
<dbReference type="AlphaFoldDB" id="A0A316UF46"/>
<sequence length="594" mass="63070">MRFRSKSERDRDRSSIGSNLSSTLSLSSTSTAATSSTPPHYPASPPIIPCRSSSNADKQARFQATIAHLTKMLTAQPHAEELAVNWYGRSRQASSTVSTLPMEDGFSPKPRARTSSVPMDHPQQTVGPPISPRGSSVEHQSQAATAPHSPPPPGAPSPVPMTMTLRDLKRLLDSERRVSGGAGPDVDESAPSASSSSSHTDHGPTTTEPPMQRGIPMWIVVRTLKASWHADGSWPILAADEVYPPPAPPKSPTSKDKGKAREKPSRPHKEVPRSVHNSDVILRPPGTTSFQVPLPPPDLMLPGAKMPKADPGMDEIARRYRTRGVAVEEAEKRLSVLDELSQGADEGSEEGAERRSRTSSPHPPETEHGTSGRDEGEESAARVVVIPAPSQEGSDGHRADDEGEGGGEGEGNGGGLANSRRTDQDTASTQVMVLPGSFGPDSQRHEEMEDGEAEADTTIGADPQARTAAELGERAEPQPAIYQAEPQQFMASQTARQPPARPAPLPPVADKAPAAPPSRPPPLPPHPRPVGEVVEAHMMYEPLTGTGTGTEPEPPTYFAEGAETKGAVQSSAPELPERPQAPVASLPMESLLQR</sequence>
<dbReference type="RefSeq" id="XP_025351097.1">
    <property type="nucleotide sequence ID" value="XM_025491390.1"/>
</dbReference>
<gene>
    <name evidence="2" type="ORF">BCV69DRAFT_279841</name>
</gene>
<evidence type="ECO:0000256" key="1">
    <source>
        <dbReference type="SAM" id="MobiDB-lite"/>
    </source>
</evidence>
<feature type="compositionally biased region" description="Low complexity" evidence="1">
    <location>
        <begin position="189"/>
        <end position="198"/>
    </location>
</feature>
<evidence type="ECO:0000313" key="3">
    <source>
        <dbReference type="Proteomes" id="UP000245942"/>
    </source>
</evidence>
<evidence type="ECO:0000313" key="2">
    <source>
        <dbReference type="EMBL" id="PWN23937.1"/>
    </source>
</evidence>
<feature type="compositionally biased region" description="Low complexity" evidence="1">
    <location>
        <begin position="15"/>
        <end position="38"/>
    </location>
</feature>
<feature type="region of interest" description="Disordered" evidence="1">
    <location>
        <begin position="323"/>
        <end position="594"/>
    </location>
</feature>
<dbReference type="EMBL" id="KZ819321">
    <property type="protein sequence ID" value="PWN23937.1"/>
    <property type="molecule type" value="Genomic_DNA"/>
</dbReference>
<feature type="compositionally biased region" description="Polar residues" evidence="1">
    <location>
        <begin position="113"/>
        <end position="126"/>
    </location>
</feature>
<protein>
    <submittedName>
        <fullName evidence="2">Uncharacterized protein</fullName>
    </submittedName>
</protein>
<feature type="region of interest" description="Disordered" evidence="1">
    <location>
        <begin position="95"/>
        <end position="161"/>
    </location>
</feature>
<feature type="region of interest" description="Disordered" evidence="1">
    <location>
        <begin position="241"/>
        <end position="310"/>
    </location>
</feature>
<feature type="compositionally biased region" description="Pro residues" evidence="1">
    <location>
        <begin position="148"/>
        <end position="159"/>
    </location>
</feature>
<feature type="compositionally biased region" description="Basic and acidic residues" evidence="1">
    <location>
        <begin position="1"/>
        <end position="14"/>
    </location>
</feature>
<reference evidence="2 3" key="1">
    <citation type="journal article" date="2018" name="Mol. Biol. Evol.">
        <title>Broad Genomic Sampling Reveals a Smut Pathogenic Ancestry of the Fungal Clade Ustilaginomycotina.</title>
        <authorList>
            <person name="Kijpornyongpan T."/>
            <person name="Mondo S.J."/>
            <person name="Barry K."/>
            <person name="Sandor L."/>
            <person name="Lee J."/>
            <person name="Lipzen A."/>
            <person name="Pangilinan J."/>
            <person name="LaButti K."/>
            <person name="Hainaut M."/>
            <person name="Henrissat B."/>
            <person name="Grigoriev I.V."/>
            <person name="Spatafora J.W."/>
            <person name="Aime M.C."/>
        </authorList>
    </citation>
    <scope>NUCLEOTIDE SEQUENCE [LARGE SCALE GENOMIC DNA]</scope>
    <source>
        <strain evidence="2 3">MCA 4718</strain>
    </source>
</reference>
<keyword evidence="3" id="KW-1185">Reference proteome</keyword>